<dbReference type="SUPFAM" id="SSF69796">
    <property type="entry name" value="Thymidylate synthase-complementing protein Thy1"/>
    <property type="match status" value="1"/>
</dbReference>
<dbReference type="Proteomes" id="UP001154265">
    <property type="component" value="Unassembled WGS sequence"/>
</dbReference>
<sequence>MQDGRVIADSLSPAGIRLVTLQLTYPRFIHSELLTHRVFSRNSASSRAVPVTKVMEQVEQYPVIPYHWGQNQRGMQAAVEIEQKDQGKNIWLETRLAVLEGAKKLNELGVHKQVVNRMLEPWMWMQTVVSSTEWDNFLHLRNHPDAQPEMQQLAKMIQTLLENHTPTPVDVGTWHLPYIAAEERDTFSLDQLKYMSVARCARVSYYLRDGRRSDPESDLTLYERLAGSEPKHLSPLEHVAECMGDRQGYANFTGWRQLRFHAEG</sequence>
<dbReference type="InterPro" id="IPR003669">
    <property type="entry name" value="Thymidylate_synthase_ThyX"/>
</dbReference>
<reference evidence="1" key="1">
    <citation type="journal article" date="2022" name="Genome Biol. Evol.">
        <title>A New Gene Family Diagnostic for Intracellular Biomineralization of Amorphous Ca Carbonates by Cyanobacteria.</title>
        <authorList>
            <person name="Benzerara K."/>
            <person name="Duprat E."/>
            <person name="Bitard-Feildel T."/>
            <person name="Caumes G."/>
            <person name="Cassier-Chauvat C."/>
            <person name="Chauvat F."/>
            <person name="Dezi M."/>
            <person name="Diop S.I."/>
            <person name="Gaschignard G."/>
            <person name="Gorgen S."/>
            <person name="Gugger M."/>
            <person name="Lopez-Garcia P."/>
            <person name="Millet M."/>
            <person name="Skouri-Panet F."/>
            <person name="Moreira D."/>
            <person name="Callebaut I."/>
        </authorList>
    </citation>
    <scope>NUCLEOTIDE SEQUENCE</scope>
    <source>
        <strain evidence="1">G9</strain>
    </source>
</reference>
<organism evidence="1 2">
    <name type="scientific">Candidatus Synechococcus calcipolaris G9</name>
    <dbReference type="NCBI Taxonomy" id="1497997"/>
    <lineage>
        <taxon>Bacteria</taxon>
        <taxon>Bacillati</taxon>
        <taxon>Cyanobacteriota</taxon>
        <taxon>Cyanophyceae</taxon>
        <taxon>Synechococcales</taxon>
        <taxon>Synechococcaceae</taxon>
        <taxon>Synechococcus</taxon>
    </lineage>
</organism>
<dbReference type="InterPro" id="IPR036098">
    <property type="entry name" value="Thymidylate_synthase_ThyX_sf"/>
</dbReference>
<evidence type="ECO:0000313" key="1">
    <source>
        <dbReference type="EMBL" id="MDG2992407.1"/>
    </source>
</evidence>
<keyword evidence="1" id="KW-0808">Transferase</keyword>
<keyword evidence="1" id="KW-0489">Methyltransferase</keyword>
<name>A0ABT6F3S1_9SYNE</name>
<dbReference type="Gene3D" id="3.30.1360.170">
    <property type="match status" value="1"/>
</dbReference>
<dbReference type="EMBL" id="JAKKUT010000008">
    <property type="protein sequence ID" value="MDG2992407.1"/>
    <property type="molecule type" value="Genomic_DNA"/>
</dbReference>
<keyword evidence="2" id="KW-1185">Reference proteome</keyword>
<comment type="caution">
    <text evidence="1">The sequence shown here is derived from an EMBL/GenBank/DDBJ whole genome shotgun (WGS) entry which is preliminary data.</text>
</comment>
<gene>
    <name evidence="1" type="ORF">L3556_15925</name>
</gene>
<dbReference type="PROSITE" id="PS51331">
    <property type="entry name" value="THYX"/>
    <property type="match status" value="1"/>
</dbReference>
<proteinExistence type="predicted"/>
<dbReference type="EC" id="2.1.1.148" evidence="1"/>
<dbReference type="GO" id="GO:0032259">
    <property type="term" value="P:methylation"/>
    <property type="evidence" value="ECO:0007669"/>
    <property type="project" value="UniProtKB-KW"/>
</dbReference>
<dbReference type="Pfam" id="PF02511">
    <property type="entry name" value="Thy1"/>
    <property type="match status" value="1"/>
</dbReference>
<dbReference type="GO" id="GO:0050797">
    <property type="term" value="F:thymidylate synthase (FAD) activity"/>
    <property type="evidence" value="ECO:0007669"/>
    <property type="project" value="UniProtKB-EC"/>
</dbReference>
<protein>
    <submittedName>
        <fullName evidence="1">FAD-dependent thymidylate synthase</fullName>
        <ecNumber evidence="1">2.1.1.148</ecNumber>
    </submittedName>
</protein>
<dbReference type="RefSeq" id="WP_277868320.1">
    <property type="nucleotide sequence ID" value="NZ_JAKKUT010000008.1"/>
</dbReference>
<reference evidence="1" key="2">
    <citation type="submission" date="2022-01" db="EMBL/GenBank/DDBJ databases">
        <authorList>
            <person name="Zivanovic Y."/>
            <person name="Moreira D."/>
            <person name="Lopez-Garcia P."/>
        </authorList>
    </citation>
    <scope>NUCLEOTIDE SEQUENCE</scope>
    <source>
        <strain evidence="1">G9</strain>
    </source>
</reference>
<accession>A0ABT6F3S1</accession>
<evidence type="ECO:0000313" key="2">
    <source>
        <dbReference type="Proteomes" id="UP001154265"/>
    </source>
</evidence>